<dbReference type="EMBL" id="LNQE01001872">
    <property type="protein sequence ID" value="KUG03685.1"/>
    <property type="molecule type" value="Genomic_DNA"/>
</dbReference>
<proteinExistence type="predicted"/>
<accession>A0A0W8E522</accession>
<comment type="caution">
    <text evidence="1">The sequence shown here is derived from an EMBL/GenBank/DDBJ whole genome shotgun (WGS) entry which is preliminary data.</text>
</comment>
<name>A0A0W8E522_9ZZZZ</name>
<protein>
    <submittedName>
        <fullName evidence="1">Uncharacterized protein</fullName>
    </submittedName>
</protein>
<evidence type="ECO:0000313" key="1">
    <source>
        <dbReference type="EMBL" id="KUG03685.1"/>
    </source>
</evidence>
<organism evidence="1">
    <name type="scientific">hydrocarbon metagenome</name>
    <dbReference type="NCBI Taxonomy" id="938273"/>
    <lineage>
        <taxon>unclassified sequences</taxon>
        <taxon>metagenomes</taxon>
        <taxon>ecological metagenomes</taxon>
    </lineage>
</organism>
<reference evidence="1" key="1">
    <citation type="journal article" date="2015" name="Proc. Natl. Acad. Sci. U.S.A.">
        <title>Networks of energetic and metabolic interactions define dynamics in microbial communities.</title>
        <authorList>
            <person name="Embree M."/>
            <person name="Liu J.K."/>
            <person name="Al-Bassam M.M."/>
            <person name="Zengler K."/>
        </authorList>
    </citation>
    <scope>NUCLEOTIDE SEQUENCE</scope>
</reference>
<gene>
    <name evidence="1" type="ORF">ASZ90_018930</name>
</gene>
<dbReference type="AlphaFoldDB" id="A0A0W8E522"/>
<sequence>MDLTYYYNNKERYLSIDGLNVNMVFLKMKNKNEKGYKSRS</sequence>